<dbReference type="SMART" id="SM00493">
    <property type="entry name" value="TOPRIM"/>
    <property type="match status" value="1"/>
</dbReference>
<protein>
    <submittedName>
        <fullName evidence="2">DNA primase</fullName>
    </submittedName>
</protein>
<dbReference type="InterPro" id="IPR034151">
    <property type="entry name" value="TOPRIM_DnaG_bac"/>
</dbReference>
<dbReference type="Pfam" id="PF08275">
    <property type="entry name" value="DNAG_N"/>
    <property type="match status" value="1"/>
</dbReference>
<evidence type="ECO:0000259" key="1">
    <source>
        <dbReference type="PROSITE" id="PS50880"/>
    </source>
</evidence>
<dbReference type="EMBL" id="MHNL01000037">
    <property type="protein sequence ID" value="OGZ43309.1"/>
    <property type="molecule type" value="Genomic_DNA"/>
</dbReference>
<dbReference type="Gene3D" id="3.40.1360.10">
    <property type="match status" value="1"/>
</dbReference>
<dbReference type="PANTHER" id="PTHR30313">
    <property type="entry name" value="DNA PRIMASE"/>
    <property type="match status" value="1"/>
</dbReference>
<reference evidence="2 3" key="1">
    <citation type="journal article" date="2016" name="Nat. Commun.">
        <title>Thousands of microbial genomes shed light on interconnected biogeochemical processes in an aquifer system.</title>
        <authorList>
            <person name="Anantharaman K."/>
            <person name="Brown C.T."/>
            <person name="Hug L.A."/>
            <person name="Sharon I."/>
            <person name="Castelle C.J."/>
            <person name="Probst A.J."/>
            <person name="Thomas B.C."/>
            <person name="Singh A."/>
            <person name="Wilkins M.J."/>
            <person name="Karaoz U."/>
            <person name="Brodie E.L."/>
            <person name="Williams K.H."/>
            <person name="Hubbard S.S."/>
            <person name="Banfield J.F."/>
        </authorList>
    </citation>
    <scope>NUCLEOTIDE SEQUENCE [LARGE SCALE GENOMIC DNA]</scope>
</reference>
<feature type="domain" description="Toprim" evidence="1">
    <location>
        <begin position="183"/>
        <end position="262"/>
    </location>
</feature>
<evidence type="ECO:0000313" key="2">
    <source>
        <dbReference type="EMBL" id="OGZ43309.1"/>
    </source>
</evidence>
<sequence length="507" mass="56886">MKIEGVEFPQAVKDLAEKTGVKLPKEKMMSGPTKDEKERLRECLIEAAAFYKENLKKSEKAMLYLQTRRVPAEIMESFMIGFAPDSFDATYTHLLKKGFSRSEIQKAGLGIQKDLKDDRMYDRFRNRVTFPIQDAQGNIIGFGGRTLGEDDAKYINSPDGPLYNKSVALFGLSHAKEMIRQKKAVILVEGYFDVLAFHRIGIGNVVAVSGTALTPQHVAILKRTAERVLLSLDRDAAGEEAARRAFLLAKGQDLDVRALRLPVGKDPDECANSAPEEMHKTADAGGVPYIEWVISGIVEKKLEKRDALAVILPLLSVISSAVEREDALQKTASALRTTVTALEDDVRRENEAKELRNRTQDTQKVLSPFSTLELLLGLFFVYPHALDVVAELLEPDQEKALPLYHALKALALGERDKITLEDLPEQIREYASVLALYSEEHFGMWSDDLARSEIRKLCLKVNRDVLKKKQQELIEGIRSARGAGKKMEEEKLLTQYQQVLKLTSMTK</sequence>
<dbReference type="CDD" id="cd03364">
    <property type="entry name" value="TOPRIM_DnaG_primases"/>
    <property type="match status" value="1"/>
</dbReference>
<proteinExistence type="predicted"/>
<comment type="caution">
    <text evidence="2">The sequence shown here is derived from an EMBL/GenBank/DDBJ whole genome shotgun (WGS) entry which is preliminary data.</text>
</comment>
<accession>A0A1G2FZ25</accession>
<dbReference type="AlphaFoldDB" id="A0A1G2FZ25"/>
<dbReference type="PANTHER" id="PTHR30313:SF2">
    <property type="entry name" value="DNA PRIMASE"/>
    <property type="match status" value="1"/>
</dbReference>
<dbReference type="NCBIfam" id="TIGR01391">
    <property type="entry name" value="dnaG"/>
    <property type="match status" value="1"/>
</dbReference>
<dbReference type="InterPro" id="IPR006171">
    <property type="entry name" value="TOPRIM_dom"/>
</dbReference>
<dbReference type="Pfam" id="PF13155">
    <property type="entry name" value="Toprim_2"/>
    <property type="match status" value="1"/>
</dbReference>
<dbReference type="InterPro" id="IPR037068">
    <property type="entry name" value="DNA_primase_core_N_sf"/>
</dbReference>
<dbReference type="SUPFAM" id="SSF56731">
    <property type="entry name" value="DNA primase core"/>
    <property type="match status" value="1"/>
</dbReference>
<dbReference type="Proteomes" id="UP000177785">
    <property type="component" value="Unassembled WGS sequence"/>
</dbReference>
<dbReference type="InterPro" id="IPR006295">
    <property type="entry name" value="DNA_primase_DnaG"/>
</dbReference>
<evidence type="ECO:0000313" key="3">
    <source>
        <dbReference type="Proteomes" id="UP000177785"/>
    </source>
</evidence>
<name>A0A1G2FZ25_9BACT</name>
<dbReference type="STRING" id="1802115.A2756_03305"/>
<organism evidence="2 3">
    <name type="scientific">Candidatus Ryanbacteria bacterium RIFCSPHIGHO2_01_FULL_48_27</name>
    <dbReference type="NCBI Taxonomy" id="1802115"/>
    <lineage>
        <taxon>Bacteria</taxon>
        <taxon>Candidatus Ryaniibacteriota</taxon>
    </lineage>
</organism>
<dbReference type="PROSITE" id="PS50880">
    <property type="entry name" value="TOPRIM"/>
    <property type="match status" value="1"/>
</dbReference>
<dbReference type="GO" id="GO:0006269">
    <property type="term" value="P:DNA replication, synthesis of primer"/>
    <property type="evidence" value="ECO:0007669"/>
    <property type="project" value="InterPro"/>
</dbReference>
<gene>
    <name evidence="2" type="ORF">A2756_03305</name>
</gene>
<dbReference type="InterPro" id="IPR050219">
    <property type="entry name" value="DnaG_primase"/>
</dbReference>
<dbReference type="Gene3D" id="3.90.980.10">
    <property type="entry name" value="DNA primase, catalytic core, N-terminal domain"/>
    <property type="match status" value="1"/>
</dbReference>
<dbReference type="InterPro" id="IPR013264">
    <property type="entry name" value="DNAG_N"/>
</dbReference>
<dbReference type="GO" id="GO:0005737">
    <property type="term" value="C:cytoplasm"/>
    <property type="evidence" value="ECO:0007669"/>
    <property type="project" value="TreeGrafter"/>
</dbReference>